<dbReference type="OrthoDB" id="5344169at2759"/>
<dbReference type="InterPro" id="IPR011598">
    <property type="entry name" value="bHLH_dom"/>
</dbReference>
<dbReference type="Pfam" id="PF00010">
    <property type="entry name" value="HLH"/>
    <property type="match status" value="1"/>
</dbReference>
<evidence type="ECO:0000256" key="1">
    <source>
        <dbReference type="SAM" id="MobiDB-lite"/>
    </source>
</evidence>
<accession>A0A8H7RX05</accession>
<name>A0A8H7RX05_9FUNG</name>
<dbReference type="Gene3D" id="4.10.280.10">
    <property type="entry name" value="Helix-loop-helix DNA-binding domain"/>
    <property type="match status" value="1"/>
</dbReference>
<evidence type="ECO:0000313" key="4">
    <source>
        <dbReference type="Proteomes" id="UP000646827"/>
    </source>
</evidence>
<feature type="region of interest" description="Disordered" evidence="1">
    <location>
        <begin position="375"/>
        <end position="437"/>
    </location>
</feature>
<dbReference type="EMBL" id="JAEPRB010000182">
    <property type="protein sequence ID" value="KAG2219374.1"/>
    <property type="molecule type" value="Genomic_DNA"/>
</dbReference>
<comment type="caution">
    <text evidence="3">The sequence shown here is derived from an EMBL/GenBank/DDBJ whole genome shotgun (WGS) entry which is preliminary data.</text>
</comment>
<feature type="compositionally biased region" description="Basic and acidic residues" evidence="1">
    <location>
        <begin position="526"/>
        <end position="572"/>
    </location>
</feature>
<reference evidence="3 4" key="1">
    <citation type="submission" date="2020-12" db="EMBL/GenBank/DDBJ databases">
        <title>Metabolic potential, ecology and presence of endohyphal bacteria is reflected in genomic diversity of Mucoromycotina.</title>
        <authorList>
            <person name="Muszewska A."/>
            <person name="Okrasinska A."/>
            <person name="Steczkiewicz K."/>
            <person name="Drgas O."/>
            <person name="Orlowska M."/>
            <person name="Perlinska-Lenart U."/>
            <person name="Aleksandrzak-Piekarczyk T."/>
            <person name="Szatraj K."/>
            <person name="Zielenkiewicz U."/>
            <person name="Pilsyk S."/>
            <person name="Malc E."/>
            <person name="Mieczkowski P."/>
            <person name="Kruszewska J.S."/>
            <person name="Biernat P."/>
            <person name="Pawlowska J."/>
        </authorList>
    </citation>
    <scope>NUCLEOTIDE SEQUENCE [LARGE SCALE GENOMIC DNA]</scope>
    <source>
        <strain evidence="3 4">CBS 142.35</strain>
    </source>
</reference>
<evidence type="ECO:0000313" key="3">
    <source>
        <dbReference type="EMBL" id="KAG2219374.1"/>
    </source>
</evidence>
<dbReference type="PROSITE" id="PS50888">
    <property type="entry name" value="BHLH"/>
    <property type="match status" value="1"/>
</dbReference>
<feature type="domain" description="BHLH" evidence="2">
    <location>
        <begin position="527"/>
        <end position="634"/>
    </location>
</feature>
<feature type="region of interest" description="Disordered" evidence="1">
    <location>
        <begin position="247"/>
        <end position="295"/>
    </location>
</feature>
<organism evidence="3 4">
    <name type="scientific">Circinella minor</name>
    <dbReference type="NCBI Taxonomy" id="1195481"/>
    <lineage>
        <taxon>Eukaryota</taxon>
        <taxon>Fungi</taxon>
        <taxon>Fungi incertae sedis</taxon>
        <taxon>Mucoromycota</taxon>
        <taxon>Mucoromycotina</taxon>
        <taxon>Mucoromycetes</taxon>
        <taxon>Mucorales</taxon>
        <taxon>Lichtheimiaceae</taxon>
        <taxon>Circinella</taxon>
    </lineage>
</organism>
<dbReference type="Proteomes" id="UP000646827">
    <property type="component" value="Unassembled WGS sequence"/>
</dbReference>
<feature type="compositionally biased region" description="Basic and acidic residues" evidence="1">
    <location>
        <begin position="593"/>
        <end position="616"/>
    </location>
</feature>
<gene>
    <name evidence="3" type="ORF">INT45_006082</name>
</gene>
<protein>
    <recommendedName>
        <fullName evidence="2">BHLH domain-containing protein</fullName>
    </recommendedName>
</protein>
<feature type="compositionally biased region" description="Low complexity" evidence="1">
    <location>
        <begin position="269"/>
        <end position="295"/>
    </location>
</feature>
<feature type="compositionally biased region" description="Acidic residues" evidence="1">
    <location>
        <begin position="576"/>
        <end position="592"/>
    </location>
</feature>
<sequence length="666" mass="73044">MDFSSLNFEDTHDVFKTSYQLGSTQTQATQGNNQQQQQDHHHVDTTIDFFGFADASTDFSNVSAAPIATSSSSQQPQHHQQQQHIDYTNIPQLTPDAGKFTSSSVLSGTNPEYMMSPLQISTHGNTGLNPQPYALDDLTGFGDDEDFLSPLESPAIGPTHTTMNQATPTTTIYDNNHLNQHNNNIMSGANESFSPLTSPALHAVPHHHHHHFNQLSNEQLPESILQQKLAMIERQQHQLRTAHRHLQGTPTHIGGSSSSSSQGTTVMLNNNNSNNNNNNIGSSSSSNAGSNNTTTTVTPIITTMQQLTPNNSIVSQEILSPHSNTISAHSTTTLSQAPASLPHDGRFLAPATPSLLMKLGRGVGQPMPNHVSPAVDNMGSLPAAMLEDNNNTNNKNKSTSTNKKSAPKRRKTSRSTTAAPFTSPGLVPMAHRSPRPNTDPTIAALVSPAALRPMMPSTTAPIQSSPRALKPLISPSLQPNGKRLSAIEEQVAAAALATKSNYQNMREGKAKSLGIDFSSSFQSGVENRRSAHKAAEQKRRDTLKQSFDSLRKEITDALVEKDQMEKEEREKAGVVLEEDEEEDKGGGEEDVEERDKDNNKNLSLEELKNNKEKEVKQMSKVVLIQHSYEYILRLKSQNRQKDDELDNLREQIRSLKNQLSQKEKAE</sequence>
<keyword evidence="4" id="KW-1185">Reference proteome</keyword>
<feature type="compositionally biased region" description="Low complexity" evidence="1">
    <location>
        <begin position="389"/>
        <end position="404"/>
    </location>
</feature>
<dbReference type="SUPFAM" id="SSF47459">
    <property type="entry name" value="HLH, helix-loop-helix DNA-binding domain"/>
    <property type="match status" value="1"/>
</dbReference>
<dbReference type="InterPro" id="IPR036638">
    <property type="entry name" value="HLH_DNA-bd_sf"/>
</dbReference>
<dbReference type="PANTHER" id="PTHR20916:SF18">
    <property type="entry name" value="IPT_TIG DOMAIN-CONTAINING PROTEIN"/>
    <property type="match status" value="1"/>
</dbReference>
<dbReference type="GO" id="GO:0046983">
    <property type="term" value="F:protein dimerization activity"/>
    <property type="evidence" value="ECO:0007669"/>
    <property type="project" value="InterPro"/>
</dbReference>
<dbReference type="SMART" id="SM00353">
    <property type="entry name" value="HLH"/>
    <property type="match status" value="1"/>
</dbReference>
<dbReference type="PANTHER" id="PTHR20916">
    <property type="entry name" value="CYSTEINE AND GLYCINE-RICH PROTEIN 2 BINDING PROTEIN"/>
    <property type="match status" value="1"/>
</dbReference>
<feature type="region of interest" description="Disordered" evidence="1">
    <location>
        <begin position="523"/>
        <end position="616"/>
    </location>
</feature>
<proteinExistence type="predicted"/>
<evidence type="ECO:0000259" key="2">
    <source>
        <dbReference type="PROSITE" id="PS50888"/>
    </source>
</evidence>
<dbReference type="AlphaFoldDB" id="A0A8H7RX05"/>